<sequence length="788" mass="82556">MNKALRFKLLTKFTSLIRSSGELMSRRGISAKKGFLPFLTIGFFLLLLLNPFFSYAQFPYDETFRNATTNKPDVVFGGDLKAYLTAGKAPNGSAALDPVGQGYLRLTNTDGDQKGYVYSNNVFLGTYGLNIEFEYYTYGGTGADGICFFLFDATVPAFNIGAFGGSLGYSQKGYTENRVKIKLPGVTKGYLGIGLDEYGNFANALEDRSGGLTPPSGSSSSLFPDYVVIRGAGDGYSTSTNNYGYITSRPSPFAIAGGKRGAVAGENEYRKVFISLKPIKPGTGLTISVSIQKGGVVTPIIVDYPYPVAVPAGGLKYGIASSTGGSNNYHEIRGLSLSVDKSVLDEPKAPSPSMNICQGDQGILDILAGATKPNAGGEPNPDNVDLNPSTPAIEQKVTTSAGTFEFDLANTKKLIFTPAPGFTGSSASITFTFMDVYGAKSSIGTATFNIGSPIIVTQPKSGTICENSAFTTTVTATGSNLTYQWESYNSGSGWANLPDPDGSLGAKTNTLNISMVPFAYNGSQYRVHVISPGGCNVTSDVITLTVNQLPKAEISPLSQNVCEGSSVVPVTFKGLNGTGPYTFSYTLSDGTVTSAIQTITTAGSGNSAIINHPTNVPGVFTYKIVNVSNSTCSNIQLVKSVITVTPNSSIGVTPVSGTAVQSVCVDVPIKPIVYQVKDADMATVSFNKPNPGLIGVYDADKNQITISGTSAIVGKFPFTVTTLGGCSTASSAGEINILPNTTVALSSAINTDAQVLCVNQVPNVGVNLNGFFYTGTIIGTQSERSNFL</sequence>
<dbReference type="AlphaFoldDB" id="A0A0D0GE72"/>
<dbReference type="Gene3D" id="2.60.40.10">
    <property type="entry name" value="Immunoglobulins"/>
    <property type="match status" value="1"/>
</dbReference>
<comment type="caution">
    <text evidence="1">The sequence shown here is derived from an EMBL/GenBank/DDBJ whole genome shotgun (WGS) entry which is preliminary data.</text>
</comment>
<dbReference type="GO" id="GO:0005975">
    <property type="term" value="P:carbohydrate metabolic process"/>
    <property type="evidence" value="ECO:0007669"/>
    <property type="project" value="UniProtKB-ARBA"/>
</dbReference>
<dbReference type="SUPFAM" id="SSF49899">
    <property type="entry name" value="Concanavalin A-like lectins/glucanases"/>
    <property type="match status" value="1"/>
</dbReference>
<dbReference type="GO" id="GO:0004553">
    <property type="term" value="F:hydrolase activity, hydrolyzing O-glycosyl compounds"/>
    <property type="evidence" value="ECO:0007669"/>
    <property type="project" value="UniProtKB-ARBA"/>
</dbReference>
<dbReference type="RefSeq" id="WP_041887385.1">
    <property type="nucleotide sequence ID" value="NZ_JXRA01000193.1"/>
</dbReference>
<dbReference type="InterPro" id="IPR013320">
    <property type="entry name" value="ConA-like_dom_sf"/>
</dbReference>
<dbReference type="OrthoDB" id="5726170at2"/>
<dbReference type="Proteomes" id="UP000032049">
    <property type="component" value="Unassembled WGS sequence"/>
</dbReference>
<organism evidence="1 2">
    <name type="scientific">Pedobacter lusitanus</name>
    <dbReference type="NCBI Taxonomy" id="1503925"/>
    <lineage>
        <taxon>Bacteria</taxon>
        <taxon>Pseudomonadati</taxon>
        <taxon>Bacteroidota</taxon>
        <taxon>Sphingobacteriia</taxon>
        <taxon>Sphingobacteriales</taxon>
        <taxon>Sphingobacteriaceae</taxon>
        <taxon>Pedobacter</taxon>
    </lineage>
</organism>
<protein>
    <recommendedName>
        <fullName evidence="3">Ig-like domain-containing protein</fullName>
    </recommendedName>
</protein>
<evidence type="ECO:0000313" key="1">
    <source>
        <dbReference type="EMBL" id="KIO74465.1"/>
    </source>
</evidence>
<accession>A0A0D0GE72</accession>
<dbReference type="Gene3D" id="2.60.120.200">
    <property type="match status" value="1"/>
</dbReference>
<dbReference type="EMBL" id="JXRA01000193">
    <property type="protein sequence ID" value="KIO74465.1"/>
    <property type="molecule type" value="Genomic_DNA"/>
</dbReference>
<reference evidence="1 2" key="1">
    <citation type="submission" date="2015-01" db="EMBL/GenBank/DDBJ databases">
        <title>Draft genome sequence of Pedobacter sp. NL19 isolated from sludge of an effluent treatment pond in an abandoned uranium mine.</title>
        <authorList>
            <person name="Santos T."/>
            <person name="Caetano T."/>
            <person name="Covas C."/>
            <person name="Cruz A."/>
            <person name="Mendo S."/>
        </authorList>
    </citation>
    <scope>NUCLEOTIDE SEQUENCE [LARGE SCALE GENOMIC DNA]</scope>
    <source>
        <strain evidence="1 2">NL19</strain>
    </source>
</reference>
<proteinExistence type="predicted"/>
<evidence type="ECO:0000313" key="2">
    <source>
        <dbReference type="Proteomes" id="UP000032049"/>
    </source>
</evidence>
<gene>
    <name evidence="1" type="ORF">TH53_26310</name>
</gene>
<keyword evidence="2" id="KW-1185">Reference proteome</keyword>
<dbReference type="STRING" id="1503925.TH53_26310"/>
<name>A0A0D0GE72_9SPHI</name>
<evidence type="ECO:0008006" key="3">
    <source>
        <dbReference type="Google" id="ProtNLM"/>
    </source>
</evidence>
<dbReference type="InterPro" id="IPR013783">
    <property type="entry name" value="Ig-like_fold"/>
</dbReference>